<dbReference type="PROSITE" id="PS50089">
    <property type="entry name" value="ZF_RING_2"/>
    <property type="match status" value="1"/>
</dbReference>
<organism evidence="4 5">
    <name type="scientific">Abrus precatorius</name>
    <name type="common">Indian licorice</name>
    <name type="synonym">Glycine abrus</name>
    <dbReference type="NCBI Taxonomy" id="3816"/>
    <lineage>
        <taxon>Eukaryota</taxon>
        <taxon>Viridiplantae</taxon>
        <taxon>Streptophyta</taxon>
        <taxon>Embryophyta</taxon>
        <taxon>Tracheophyta</taxon>
        <taxon>Spermatophyta</taxon>
        <taxon>Magnoliopsida</taxon>
        <taxon>eudicotyledons</taxon>
        <taxon>Gunneridae</taxon>
        <taxon>Pentapetalae</taxon>
        <taxon>rosids</taxon>
        <taxon>fabids</taxon>
        <taxon>Fabales</taxon>
        <taxon>Fabaceae</taxon>
        <taxon>Papilionoideae</taxon>
        <taxon>50 kb inversion clade</taxon>
        <taxon>NPAAA clade</taxon>
        <taxon>indigoferoid/millettioid clade</taxon>
        <taxon>Abreae</taxon>
        <taxon>Abrus</taxon>
    </lineage>
</organism>
<dbReference type="InterPro" id="IPR001841">
    <property type="entry name" value="Znf_RING"/>
</dbReference>
<evidence type="ECO:0000313" key="5">
    <source>
        <dbReference type="RefSeq" id="XP_027337478.1"/>
    </source>
</evidence>
<keyword evidence="2" id="KW-0472">Membrane</keyword>
<feature type="domain" description="RING-type" evidence="3">
    <location>
        <begin position="98"/>
        <end position="140"/>
    </location>
</feature>
<reference evidence="5" key="2">
    <citation type="submission" date="2025-08" db="UniProtKB">
        <authorList>
            <consortium name="RefSeq"/>
        </authorList>
    </citation>
    <scope>IDENTIFICATION</scope>
    <source>
        <tissue evidence="5">Young leaves</tissue>
    </source>
</reference>
<dbReference type="AlphaFoldDB" id="A0A8B8K367"/>
<dbReference type="GO" id="GO:0008270">
    <property type="term" value="F:zinc ion binding"/>
    <property type="evidence" value="ECO:0007669"/>
    <property type="project" value="UniProtKB-KW"/>
</dbReference>
<dbReference type="SUPFAM" id="SSF57850">
    <property type="entry name" value="RING/U-box"/>
    <property type="match status" value="1"/>
</dbReference>
<keyword evidence="2" id="KW-0812">Transmembrane</keyword>
<dbReference type="UniPathway" id="UPA00143"/>
<evidence type="ECO:0000256" key="1">
    <source>
        <dbReference type="PROSITE-ProRule" id="PRU00175"/>
    </source>
</evidence>
<dbReference type="GeneID" id="113851205"/>
<feature type="transmembrane region" description="Helical" evidence="2">
    <location>
        <begin position="20"/>
        <end position="47"/>
    </location>
</feature>
<dbReference type="Pfam" id="PF13639">
    <property type="entry name" value="zf-RING_2"/>
    <property type="match status" value="1"/>
</dbReference>
<dbReference type="SMART" id="SM00184">
    <property type="entry name" value="RING"/>
    <property type="match status" value="1"/>
</dbReference>
<dbReference type="RefSeq" id="XP_027337478.1">
    <property type="nucleotide sequence ID" value="XM_027481677.1"/>
</dbReference>
<keyword evidence="2" id="KW-1133">Transmembrane helix</keyword>
<dbReference type="OrthoDB" id="8062037at2759"/>
<accession>A0A8B8K367</accession>
<dbReference type="InterPro" id="IPR013083">
    <property type="entry name" value="Znf_RING/FYVE/PHD"/>
</dbReference>
<keyword evidence="1" id="KW-0862">Zinc</keyword>
<name>A0A8B8K367_ABRPR</name>
<dbReference type="Gene3D" id="3.30.40.10">
    <property type="entry name" value="Zinc/RING finger domain, C3HC4 (zinc finger)"/>
    <property type="match status" value="1"/>
</dbReference>
<keyword evidence="1" id="KW-0479">Metal-binding</keyword>
<keyword evidence="4" id="KW-1185">Reference proteome</keyword>
<dbReference type="KEGG" id="aprc:113851205"/>
<evidence type="ECO:0000259" key="3">
    <source>
        <dbReference type="PROSITE" id="PS50089"/>
    </source>
</evidence>
<gene>
    <name evidence="5" type="primary">LOC113851205</name>
</gene>
<protein>
    <submittedName>
        <fullName evidence="5">RING-H2 finger protein ATL66-like</fullName>
    </submittedName>
</protein>
<dbReference type="Proteomes" id="UP000694853">
    <property type="component" value="Unplaced"/>
</dbReference>
<dbReference type="GO" id="GO:0016567">
    <property type="term" value="P:protein ubiquitination"/>
    <property type="evidence" value="ECO:0007669"/>
    <property type="project" value="UniProtKB-UniPathway"/>
</dbReference>
<keyword evidence="1" id="KW-0863">Zinc-finger</keyword>
<proteinExistence type="predicted"/>
<evidence type="ECO:0000256" key="2">
    <source>
        <dbReference type="SAM" id="Phobius"/>
    </source>
</evidence>
<dbReference type="SMART" id="SM01197">
    <property type="entry name" value="FANCL_C"/>
    <property type="match status" value="1"/>
</dbReference>
<evidence type="ECO:0000313" key="4">
    <source>
        <dbReference type="Proteomes" id="UP000694853"/>
    </source>
</evidence>
<reference evidence="4" key="1">
    <citation type="journal article" date="2019" name="Toxins">
        <title>Detection of Abrin-Like and Prepropulchellin-Like Toxin Genes and Transcripts Using Whole Genome Sequencing and Full-Length Transcript Sequencing of Abrus precatorius.</title>
        <authorList>
            <person name="Hovde B.T."/>
            <person name="Daligault H.E."/>
            <person name="Hanschen E.R."/>
            <person name="Kunde Y.A."/>
            <person name="Johnson M.B."/>
            <person name="Starkenburg S.R."/>
            <person name="Johnson S.L."/>
        </authorList>
    </citation>
    <scope>NUCLEOTIDE SEQUENCE [LARGE SCALE GENOMIC DNA]</scope>
</reference>
<dbReference type="PANTHER" id="PTHR45676">
    <property type="entry name" value="RING-H2 FINGER PROTEIN ATL51-RELATED"/>
    <property type="match status" value="1"/>
</dbReference>
<sequence>MSSEHHYHFINLKGSNFHSYGQGLFLLLWFIAILIFVPSFFLCVLLCHRRFSQQHNSAATTTLSPLHDHQKVRVDFTNNTLFSSTTTKVDEGFEKKECCICLSLFQDGERLKVLTQCQHAYHSECLDMWLRAHPSCPLCRASLNVSNSLMKKSDV</sequence>